<accession>A0A232F5Y0</accession>
<gene>
    <name evidence="2" type="ORF">TSAR_010970</name>
</gene>
<comment type="caution">
    <text evidence="2">The sequence shown here is derived from an EMBL/GenBank/DDBJ whole genome shotgun (WGS) entry which is preliminary data.</text>
</comment>
<feature type="transmembrane region" description="Helical" evidence="1">
    <location>
        <begin position="78"/>
        <end position="101"/>
    </location>
</feature>
<evidence type="ECO:0000313" key="3">
    <source>
        <dbReference type="Proteomes" id="UP000215335"/>
    </source>
</evidence>
<proteinExistence type="predicted"/>
<keyword evidence="3" id="KW-1185">Reference proteome</keyword>
<evidence type="ECO:0000313" key="2">
    <source>
        <dbReference type="EMBL" id="OXU25858.1"/>
    </source>
</evidence>
<evidence type="ECO:0000256" key="1">
    <source>
        <dbReference type="SAM" id="Phobius"/>
    </source>
</evidence>
<name>A0A232F5Y0_9HYME</name>
<reference evidence="2 3" key="1">
    <citation type="journal article" date="2017" name="Curr. Biol.">
        <title>The Evolution of Venom by Co-option of Single-Copy Genes.</title>
        <authorList>
            <person name="Martinson E.O."/>
            <person name="Mrinalini"/>
            <person name="Kelkar Y.D."/>
            <person name="Chang C.H."/>
            <person name="Werren J.H."/>
        </authorList>
    </citation>
    <scope>NUCLEOTIDE SEQUENCE [LARGE SCALE GENOMIC DNA]</scope>
    <source>
        <strain evidence="2 3">Alberta</strain>
        <tissue evidence="2">Whole body</tissue>
    </source>
</reference>
<dbReference type="AlphaFoldDB" id="A0A232F5Y0"/>
<keyword evidence="1" id="KW-1133">Transmembrane helix</keyword>
<organism evidence="2 3">
    <name type="scientific">Trichomalopsis sarcophagae</name>
    <dbReference type="NCBI Taxonomy" id="543379"/>
    <lineage>
        <taxon>Eukaryota</taxon>
        <taxon>Metazoa</taxon>
        <taxon>Ecdysozoa</taxon>
        <taxon>Arthropoda</taxon>
        <taxon>Hexapoda</taxon>
        <taxon>Insecta</taxon>
        <taxon>Pterygota</taxon>
        <taxon>Neoptera</taxon>
        <taxon>Endopterygota</taxon>
        <taxon>Hymenoptera</taxon>
        <taxon>Apocrita</taxon>
        <taxon>Proctotrupomorpha</taxon>
        <taxon>Chalcidoidea</taxon>
        <taxon>Pteromalidae</taxon>
        <taxon>Pteromalinae</taxon>
        <taxon>Trichomalopsis</taxon>
    </lineage>
</organism>
<keyword evidence="1" id="KW-0472">Membrane</keyword>
<sequence>MMWISRASGCSVRMYMCVLYKAAGELHLRRRDVQIDARVTRHNGNTPPPAAAASASSSQCLRLAARARALTTLLLSQLVSSCCCLLLLCSVCVCVLALAYARAGSFLKTLQITRRG</sequence>
<dbReference type="EMBL" id="NNAY01000928">
    <property type="protein sequence ID" value="OXU25858.1"/>
    <property type="molecule type" value="Genomic_DNA"/>
</dbReference>
<protein>
    <submittedName>
        <fullName evidence="2">Uncharacterized protein</fullName>
    </submittedName>
</protein>
<keyword evidence="1" id="KW-0812">Transmembrane</keyword>
<dbReference type="Proteomes" id="UP000215335">
    <property type="component" value="Unassembled WGS sequence"/>
</dbReference>